<protein>
    <recommendedName>
        <fullName evidence="2">alpha-galactosidase</fullName>
        <ecNumber evidence="2">3.2.1.22</ecNumber>
    </recommendedName>
</protein>
<feature type="chain" id="PRO_5040277912" description="alpha-galactosidase" evidence="3">
    <location>
        <begin position="21"/>
        <end position="424"/>
    </location>
</feature>
<proteinExistence type="predicted"/>
<dbReference type="InterPro" id="IPR004352">
    <property type="entry name" value="GH114_TIM-barrel"/>
</dbReference>
<dbReference type="EC" id="3.2.1.22" evidence="2"/>
<evidence type="ECO:0000256" key="2">
    <source>
        <dbReference type="ARBA" id="ARBA00012755"/>
    </source>
</evidence>
<dbReference type="InterPro" id="IPR017853">
    <property type="entry name" value="GH"/>
</dbReference>
<comment type="caution">
    <text evidence="5">The sequence shown here is derived from an EMBL/GenBank/DDBJ whole genome shotgun (WGS) entry which is preliminary data.</text>
</comment>
<dbReference type="Proteomes" id="UP000738349">
    <property type="component" value="Unassembled WGS sequence"/>
</dbReference>
<comment type="catalytic activity">
    <reaction evidence="1">
        <text>Hydrolysis of terminal, non-reducing alpha-D-galactose residues in alpha-D-galactosides, including galactose oligosaccharides, galactomannans and galactolipids.</text>
        <dbReference type="EC" id="3.2.1.22"/>
    </reaction>
</comment>
<keyword evidence="3" id="KW-0732">Signal</keyword>
<evidence type="ECO:0000313" key="5">
    <source>
        <dbReference type="EMBL" id="KAH7136623.1"/>
    </source>
</evidence>
<organism evidence="5 6">
    <name type="scientific">Dactylonectria macrodidyma</name>
    <dbReference type="NCBI Taxonomy" id="307937"/>
    <lineage>
        <taxon>Eukaryota</taxon>
        <taxon>Fungi</taxon>
        <taxon>Dikarya</taxon>
        <taxon>Ascomycota</taxon>
        <taxon>Pezizomycotina</taxon>
        <taxon>Sordariomycetes</taxon>
        <taxon>Hypocreomycetidae</taxon>
        <taxon>Hypocreales</taxon>
        <taxon>Nectriaceae</taxon>
        <taxon>Dactylonectria</taxon>
    </lineage>
</organism>
<reference evidence="5" key="1">
    <citation type="journal article" date="2021" name="Nat. Commun.">
        <title>Genetic determinants of endophytism in the Arabidopsis root mycobiome.</title>
        <authorList>
            <person name="Mesny F."/>
            <person name="Miyauchi S."/>
            <person name="Thiergart T."/>
            <person name="Pickel B."/>
            <person name="Atanasova L."/>
            <person name="Karlsson M."/>
            <person name="Huettel B."/>
            <person name="Barry K.W."/>
            <person name="Haridas S."/>
            <person name="Chen C."/>
            <person name="Bauer D."/>
            <person name="Andreopoulos W."/>
            <person name="Pangilinan J."/>
            <person name="LaButti K."/>
            <person name="Riley R."/>
            <person name="Lipzen A."/>
            <person name="Clum A."/>
            <person name="Drula E."/>
            <person name="Henrissat B."/>
            <person name="Kohler A."/>
            <person name="Grigoriev I.V."/>
            <person name="Martin F.M."/>
            <person name="Hacquard S."/>
        </authorList>
    </citation>
    <scope>NUCLEOTIDE SEQUENCE</scope>
    <source>
        <strain evidence="5">MPI-CAGE-AT-0147</strain>
    </source>
</reference>
<gene>
    <name evidence="5" type="ORF">EDB81DRAFT_802743</name>
</gene>
<evidence type="ECO:0000313" key="6">
    <source>
        <dbReference type="Proteomes" id="UP000738349"/>
    </source>
</evidence>
<dbReference type="OrthoDB" id="2108802at2759"/>
<accession>A0A9P9IV38</accession>
<keyword evidence="6" id="KW-1185">Reference proteome</keyword>
<dbReference type="PANTHER" id="PTHR35273">
    <property type="entry name" value="ALPHA-1,4 POLYGALACTOSAMINIDASE, PUTATIVE (AFU_ORTHOLOGUE AFUA_3G07890)-RELATED"/>
    <property type="match status" value="1"/>
</dbReference>
<keyword evidence="5" id="KW-0378">Hydrolase</keyword>
<dbReference type="SUPFAM" id="SSF51445">
    <property type="entry name" value="(Trans)glycosidases"/>
    <property type="match status" value="1"/>
</dbReference>
<sequence length="424" mass="45634">MVVLTHFALAALTLGVPASAHRHHHSGHDWWKSISYPFPGSDDLPFTSTLLTETSKGLTTVVPSVPTSSYGAGVGVTITTTLTRVTTAEARSTSADIKTTLTNIETTSVKTKTTSTQIKTTSTETSAPAATVTSGIAAEFKPGVKWDICIHHPIKHDSVDDLVPAAAKVWDIDLGHAHEFPDMIPMLKEAGKFVICYFNAGAVQNWDDDKDQFLDAVIGKALDYPYGTEEFYVDIRDSGVLDIMKARLDSAVAVGCDGVDPDNVDAWAQDGDDPTGFSLKSSDYAAYLKNMAEYAHSLTTQAGNSLLVGQKNAPEIAADLVSTLDFAVLEQCRGSSDESEGTYSFCSDFQSYVEAGKPVLQIEYPPSVSASDGTLSSSDKTFYCEAEDDDQDFSKILKWASAQLDGWGEYCSGSAFRVAEAEYE</sequence>
<dbReference type="PANTHER" id="PTHR35273:SF2">
    <property type="entry name" value="ALPHA-GALACTOSIDASE"/>
    <property type="match status" value="1"/>
</dbReference>
<evidence type="ECO:0000256" key="3">
    <source>
        <dbReference type="SAM" id="SignalP"/>
    </source>
</evidence>
<dbReference type="GO" id="GO:0004557">
    <property type="term" value="F:alpha-galactosidase activity"/>
    <property type="evidence" value="ECO:0007669"/>
    <property type="project" value="UniProtKB-EC"/>
</dbReference>
<evidence type="ECO:0000259" key="4">
    <source>
        <dbReference type="Pfam" id="PF03537"/>
    </source>
</evidence>
<feature type="signal peptide" evidence="3">
    <location>
        <begin position="1"/>
        <end position="20"/>
    </location>
</feature>
<dbReference type="Gene3D" id="3.20.20.70">
    <property type="entry name" value="Aldolase class I"/>
    <property type="match status" value="1"/>
</dbReference>
<dbReference type="AlphaFoldDB" id="A0A9P9IV38"/>
<feature type="domain" description="Glycoside-hydrolase family GH114 TIM-barrel" evidence="4">
    <location>
        <begin position="145"/>
        <end position="406"/>
    </location>
</feature>
<evidence type="ECO:0000256" key="1">
    <source>
        <dbReference type="ARBA" id="ARBA00001255"/>
    </source>
</evidence>
<dbReference type="EMBL" id="JAGMUV010000013">
    <property type="protein sequence ID" value="KAH7136623.1"/>
    <property type="molecule type" value="Genomic_DNA"/>
</dbReference>
<name>A0A9P9IV38_9HYPO</name>
<dbReference type="Pfam" id="PF03537">
    <property type="entry name" value="Glyco_hydro_114"/>
    <property type="match status" value="1"/>
</dbReference>
<dbReference type="InterPro" id="IPR013785">
    <property type="entry name" value="Aldolase_TIM"/>
</dbReference>